<comment type="caution">
    <text evidence="3">The sequence shown here is derived from an EMBL/GenBank/DDBJ whole genome shotgun (WGS) entry which is preliminary data.</text>
</comment>
<dbReference type="PANTHER" id="PTHR47435">
    <property type="entry name" value="KELCH REPEAT PROTEIN (AFU_ORTHOLOGUE AFUA_5G12780)"/>
    <property type="match status" value="1"/>
</dbReference>
<evidence type="ECO:0000256" key="1">
    <source>
        <dbReference type="ARBA" id="ARBA00022737"/>
    </source>
</evidence>
<protein>
    <recommendedName>
        <fullName evidence="5">Galactose oxidase</fullName>
    </recommendedName>
</protein>
<dbReference type="InterPro" id="IPR015915">
    <property type="entry name" value="Kelch-typ_b-propeller"/>
</dbReference>
<dbReference type="PANTHER" id="PTHR47435:SF10">
    <property type="entry name" value="TIP ELONGATION ABERRANT PROTEIN 3"/>
    <property type="match status" value="1"/>
</dbReference>
<evidence type="ECO:0000256" key="2">
    <source>
        <dbReference type="ARBA" id="ARBA00023004"/>
    </source>
</evidence>
<keyword evidence="4" id="KW-1185">Reference proteome</keyword>
<keyword evidence="2" id="KW-0408">Iron</keyword>
<dbReference type="EMBL" id="MU860272">
    <property type="protein sequence ID" value="KAK4235386.1"/>
    <property type="molecule type" value="Genomic_DNA"/>
</dbReference>
<dbReference type="AlphaFoldDB" id="A0AAN7C4S0"/>
<organism evidence="3 4">
    <name type="scientific">Achaetomium macrosporum</name>
    <dbReference type="NCBI Taxonomy" id="79813"/>
    <lineage>
        <taxon>Eukaryota</taxon>
        <taxon>Fungi</taxon>
        <taxon>Dikarya</taxon>
        <taxon>Ascomycota</taxon>
        <taxon>Pezizomycotina</taxon>
        <taxon>Sordariomycetes</taxon>
        <taxon>Sordariomycetidae</taxon>
        <taxon>Sordariales</taxon>
        <taxon>Chaetomiaceae</taxon>
        <taxon>Achaetomium</taxon>
    </lineage>
</organism>
<dbReference type="SUPFAM" id="SSF50965">
    <property type="entry name" value="Galactose oxidase, central domain"/>
    <property type="match status" value="1"/>
</dbReference>
<sequence length="414" mass="44421">MAETVAAAKVIAAPTLPLKLTLTQLPNPAPEGSPHPALARTHHTVTVLDNKAFIFGGEDASRNLCPPGIHTLTLPTSPVKTSTTTSDASKEGEPTVYGTAYTCYPPFPLQDASTGETLVPAPRAEHAACAYNDRYLLVHGGRDGAGKPVDEDNCLWQWDSEKLSWSKLRGDSQLGRAMAPRYGHWMFADGRQGFLVVVGGTTTKGGDEEIGREAWVYDFQSMVWTALPELPVRPVAAAYAGGRVYAISSSKDSGLVHYLDMLNSTVEREKPGALVWRSVNDPGALEPKPRPGGALVPLTMGHGREYLVYILGRSEQEGGCAEIWTLQLPARSRSAAAAGDKIREKLLGEESEEFRWAEADIISTERMAEGGQVHGGPSGFISADACLDGKGVVLWEGINAKGGEEAYGWILRLA</sequence>
<evidence type="ECO:0000313" key="3">
    <source>
        <dbReference type="EMBL" id="KAK4235386.1"/>
    </source>
</evidence>
<reference evidence="3" key="2">
    <citation type="submission" date="2023-05" db="EMBL/GenBank/DDBJ databases">
        <authorList>
            <consortium name="Lawrence Berkeley National Laboratory"/>
            <person name="Steindorff A."/>
            <person name="Hensen N."/>
            <person name="Bonometti L."/>
            <person name="Westerberg I."/>
            <person name="Brannstrom I.O."/>
            <person name="Guillou S."/>
            <person name="Cros-Aarteil S."/>
            <person name="Calhoun S."/>
            <person name="Haridas S."/>
            <person name="Kuo A."/>
            <person name="Mondo S."/>
            <person name="Pangilinan J."/>
            <person name="Riley R."/>
            <person name="Labutti K."/>
            <person name="Andreopoulos B."/>
            <person name="Lipzen A."/>
            <person name="Chen C."/>
            <person name="Yanf M."/>
            <person name="Daum C."/>
            <person name="Ng V."/>
            <person name="Clum A."/>
            <person name="Ohm R."/>
            <person name="Martin F."/>
            <person name="Silar P."/>
            <person name="Natvig D."/>
            <person name="Lalanne C."/>
            <person name="Gautier V."/>
            <person name="Ament-Velasquez S.L."/>
            <person name="Kruys A."/>
            <person name="Hutchinson M.I."/>
            <person name="Powell A.J."/>
            <person name="Barry K."/>
            <person name="Miller A.N."/>
            <person name="Grigoriev I.V."/>
            <person name="Debuchy R."/>
            <person name="Gladieux P."/>
            <person name="Thoren M.H."/>
            <person name="Johannesson H."/>
        </authorList>
    </citation>
    <scope>NUCLEOTIDE SEQUENCE</scope>
    <source>
        <strain evidence="3">CBS 532.94</strain>
    </source>
</reference>
<dbReference type="Pfam" id="PF24681">
    <property type="entry name" value="Kelch_KLHDC2_KLHL20_DRC7"/>
    <property type="match status" value="1"/>
</dbReference>
<evidence type="ECO:0000313" key="4">
    <source>
        <dbReference type="Proteomes" id="UP001303760"/>
    </source>
</evidence>
<accession>A0AAN7C4S0</accession>
<reference evidence="3" key="1">
    <citation type="journal article" date="2023" name="Mol. Phylogenet. Evol.">
        <title>Genome-scale phylogeny and comparative genomics of the fungal order Sordariales.</title>
        <authorList>
            <person name="Hensen N."/>
            <person name="Bonometti L."/>
            <person name="Westerberg I."/>
            <person name="Brannstrom I.O."/>
            <person name="Guillou S."/>
            <person name="Cros-Aarteil S."/>
            <person name="Calhoun S."/>
            <person name="Haridas S."/>
            <person name="Kuo A."/>
            <person name="Mondo S."/>
            <person name="Pangilinan J."/>
            <person name="Riley R."/>
            <person name="LaButti K."/>
            <person name="Andreopoulos B."/>
            <person name="Lipzen A."/>
            <person name="Chen C."/>
            <person name="Yan M."/>
            <person name="Daum C."/>
            <person name="Ng V."/>
            <person name="Clum A."/>
            <person name="Steindorff A."/>
            <person name="Ohm R.A."/>
            <person name="Martin F."/>
            <person name="Silar P."/>
            <person name="Natvig D.O."/>
            <person name="Lalanne C."/>
            <person name="Gautier V."/>
            <person name="Ament-Velasquez S.L."/>
            <person name="Kruys A."/>
            <person name="Hutchinson M.I."/>
            <person name="Powell A.J."/>
            <person name="Barry K."/>
            <person name="Miller A.N."/>
            <person name="Grigoriev I.V."/>
            <person name="Debuchy R."/>
            <person name="Gladieux P."/>
            <person name="Hiltunen Thoren M."/>
            <person name="Johannesson H."/>
        </authorList>
    </citation>
    <scope>NUCLEOTIDE SEQUENCE</scope>
    <source>
        <strain evidence="3">CBS 532.94</strain>
    </source>
</reference>
<evidence type="ECO:0008006" key="5">
    <source>
        <dbReference type="Google" id="ProtNLM"/>
    </source>
</evidence>
<dbReference type="InterPro" id="IPR011043">
    <property type="entry name" value="Gal_Oxase/kelch_b-propeller"/>
</dbReference>
<dbReference type="Proteomes" id="UP001303760">
    <property type="component" value="Unassembled WGS sequence"/>
</dbReference>
<proteinExistence type="predicted"/>
<dbReference type="GO" id="GO:0019760">
    <property type="term" value="P:glucosinolate metabolic process"/>
    <property type="evidence" value="ECO:0007669"/>
    <property type="project" value="UniProtKB-ARBA"/>
</dbReference>
<keyword evidence="1" id="KW-0677">Repeat</keyword>
<gene>
    <name evidence="3" type="ORF">C8A03DRAFT_17867</name>
</gene>
<name>A0AAN7C4S0_9PEZI</name>
<dbReference type="Gene3D" id="2.120.10.80">
    <property type="entry name" value="Kelch-type beta propeller"/>
    <property type="match status" value="1"/>
</dbReference>